<dbReference type="InterPro" id="IPR046348">
    <property type="entry name" value="SIS_dom_sf"/>
</dbReference>
<dbReference type="AlphaFoldDB" id="A0AAW1S2J5"/>
<dbReference type="GO" id="GO:0016853">
    <property type="term" value="F:isomerase activity"/>
    <property type="evidence" value="ECO:0007669"/>
    <property type="project" value="InterPro"/>
</dbReference>
<accession>A0AAW1S2J5</accession>
<dbReference type="PROSITE" id="PS51371">
    <property type="entry name" value="CBS"/>
    <property type="match status" value="2"/>
</dbReference>
<dbReference type="SUPFAM" id="SSF53697">
    <property type="entry name" value="SIS domain"/>
    <property type="match status" value="1"/>
</dbReference>
<dbReference type="Gene3D" id="3.10.580.10">
    <property type="entry name" value="CBS-domain"/>
    <property type="match status" value="1"/>
</dbReference>
<comment type="similarity">
    <text evidence="1 4">Belongs to the SIS family. GutQ/KpsF subfamily.</text>
</comment>
<feature type="domain" description="SIS" evidence="8">
    <location>
        <begin position="50"/>
        <end position="192"/>
    </location>
</feature>
<feature type="domain" description="CBS" evidence="7">
    <location>
        <begin position="218"/>
        <end position="277"/>
    </location>
</feature>
<dbReference type="Gene3D" id="3.40.50.10490">
    <property type="entry name" value="Glucose-6-phosphate isomerase like protein, domain 1"/>
    <property type="match status" value="1"/>
</dbReference>
<evidence type="ECO:0000259" key="8">
    <source>
        <dbReference type="PROSITE" id="PS51464"/>
    </source>
</evidence>
<evidence type="ECO:0000256" key="1">
    <source>
        <dbReference type="ARBA" id="ARBA00008165"/>
    </source>
</evidence>
<dbReference type="GO" id="GO:0005975">
    <property type="term" value="P:carbohydrate metabolic process"/>
    <property type="evidence" value="ECO:0007669"/>
    <property type="project" value="InterPro"/>
</dbReference>
<dbReference type="Proteomes" id="UP001445335">
    <property type="component" value="Unassembled WGS sequence"/>
</dbReference>
<name>A0AAW1S2J5_9CHLO</name>
<evidence type="ECO:0008006" key="11">
    <source>
        <dbReference type="Google" id="ProtNLM"/>
    </source>
</evidence>
<feature type="domain" description="CBS" evidence="7">
    <location>
        <begin position="286"/>
        <end position="338"/>
    </location>
</feature>
<dbReference type="CDD" id="cd04604">
    <property type="entry name" value="CBS_pair_SIS_assoc"/>
    <property type="match status" value="1"/>
</dbReference>
<dbReference type="EMBL" id="JALJOU010000014">
    <property type="protein sequence ID" value="KAK9839852.1"/>
    <property type="molecule type" value="Genomic_DNA"/>
</dbReference>
<dbReference type="PANTHER" id="PTHR47476:SF2">
    <property type="entry name" value="ARABINOSE 5-PHOSPHATE ISOMERASE-RELATED"/>
    <property type="match status" value="1"/>
</dbReference>
<gene>
    <name evidence="9" type="ORF">WJX81_006078</name>
</gene>
<dbReference type="InterPro" id="IPR046342">
    <property type="entry name" value="CBS_dom_sf"/>
</dbReference>
<dbReference type="CDD" id="cd05014">
    <property type="entry name" value="SIS_Kpsf"/>
    <property type="match status" value="1"/>
</dbReference>
<evidence type="ECO:0000256" key="6">
    <source>
        <dbReference type="PROSITE-ProRule" id="PRU00703"/>
    </source>
</evidence>
<dbReference type="PIRSF" id="PIRSF004692">
    <property type="entry name" value="KdsD_KpsF"/>
    <property type="match status" value="1"/>
</dbReference>
<evidence type="ECO:0000256" key="4">
    <source>
        <dbReference type="PIRNR" id="PIRNR004692"/>
    </source>
</evidence>
<dbReference type="GO" id="GO:0097367">
    <property type="term" value="F:carbohydrate derivative binding"/>
    <property type="evidence" value="ECO:0007669"/>
    <property type="project" value="InterPro"/>
</dbReference>
<feature type="site" description="Catalytically relevant" evidence="5">
    <location>
        <position position="119"/>
    </location>
</feature>
<dbReference type="NCBIfam" id="TIGR00393">
    <property type="entry name" value="kpsF"/>
    <property type="match status" value="1"/>
</dbReference>
<keyword evidence="2" id="KW-0677">Repeat</keyword>
<proteinExistence type="inferred from homology"/>
<keyword evidence="10" id="KW-1185">Reference proteome</keyword>
<dbReference type="InterPro" id="IPR000644">
    <property type="entry name" value="CBS_dom"/>
</dbReference>
<feature type="site" description="Catalytically relevant" evidence="5">
    <location>
        <position position="67"/>
    </location>
</feature>
<dbReference type="PROSITE" id="PS51464">
    <property type="entry name" value="SIS"/>
    <property type="match status" value="1"/>
</dbReference>
<dbReference type="InterPro" id="IPR001347">
    <property type="entry name" value="SIS_dom"/>
</dbReference>
<feature type="site" description="Catalytically relevant" evidence="5">
    <location>
        <position position="201"/>
    </location>
</feature>
<evidence type="ECO:0000256" key="2">
    <source>
        <dbReference type="ARBA" id="ARBA00022737"/>
    </source>
</evidence>
<evidence type="ECO:0000259" key="7">
    <source>
        <dbReference type="PROSITE" id="PS51371"/>
    </source>
</evidence>
<protein>
    <recommendedName>
        <fullName evidence="11">Arabinose-5-phosphate isomerase</fullName>
    </recommendedName>
</protein>
<dbReference type="InterPro" id="IPR004800">
    <property type="entry name" value="KdsD/KpsF-type"/>
</dbReference>
<evidence type="ECO:0000256" key="3">
    <source>
        <dbReference type="ARBA" id="ARBA00023122"/>
    </source>
</evidence>
<keyword evidence="3 6" id="KW-0129">CBS domain</keyword>
<dbReference type="GO" id="GO:1901135">
    <property type="term" value="P:carbohydrate derivative metabolic process"/>
    <property type="evidence" value="ECO:0007669"/>
    <property type="project" value="InterPro"/>
</dbReference>
<dbReference type="InterPro" id="IPR035474">
    <property type="entry name" value="SIS_Kpsf"/>
</dbReference>
<evidence type="ECO:0000313" key="10">
    <source>
        <dbReference type="Proteomes" id="UP001445335"/>
    </source>
</evidence>
<evidence type="ECO:0000256" key="5">
    <source>
        <dbReference type="PIRSR" id="PIRSR004692-3"/>
    </source>
</evidence>
<dbReference type="Pfam" id="PF01380">
    <property type="entry name" value="SIS"/>
    <property type="match status" value="1"/>
</dbReference>
<organism evidence="9 10">
    <name type="scientific">Elliptochloris bilobata</name>
    <dbReference type="NCBI Taxonomy" id="381761"/>
    <lineage>
        <taxon>Eukaryota</taxon>
        <taxon>Viridiplantae</taxon>
        <taxon>Chlorophyta</taxon>
        <taxon>core chlorophytes</taxon>
        <taxon>Trebouxiophyceae</taxon>
        <taxon>Trebouxiophyceae incertae sedis</taxon>
        <taxon>Elliptochloris clade</taxon>
        <taxon>Elliptochloris</taxon>
    </lineage>
</organism>
<feature type="site" description="Catalytically relevant" evidence="5">
    <location>
        <position position="160"/>
    </location>
</feature>
<reference evidence="9 10" key="1">
    <citation type="journal article" date="2024" name="Nat. Commun.">
        <title>Phylogenomics reveals the evolutionary origins of lichenization in chlorophyte algae.</title>
        <authorList>
            <person name="Puginier C."/>
            <person name="Libourel C."/>
            <person name="Otte J."/>
            <person name="Skaloud P."/>
            <person name="Haon M."/>
            <person name="Grisel S."/>
            <person name="Petersen M."/>
            <person name="Berrin J.G."/>
            <person name="Delaux P.M."/>
            <person name="Dal Grande F."/>
            <person name="Keller J."/>
        </authorList>
    </citation>
    <scope>NUCLEOTIDE SEQUENCE [LARGE SCALE GENOMIC DNA]</scope>
    <source>
        <strain evidence="9 10">SAG 245.80</strain>
    </source>
</reference>
<sequence>MNGNHVPCIAREVDVLPVSAAALELLFKEQQRFLNYFFDNLEYLAVEEFCKACLACKGAILFTGIGKSGFIAQKVCQTLVSTGTKAVFLNPTDALHGDIGILSREDLLVLVSKSGATDELLRLVPYARAKGARLVAVTSVRGSRLDAACDKSVHLPLERELCPWGLAPVTSAATQMLFGDTVAIALMQAKQMTQDEYAMNHPSGRIGKRLMLRVADVMLTGSAVPRVPPHAAVMAVLGELTAKGVGCVLVVSGGGALLGTFTDGDLRRALQSRGAQVMSTPVEDVMHRTPRTCTSSAKAIDAMQDMELPPRKVAFFPVVDEGLLVGIVTLHGLVTAGL</sequence>
<dbReference type="Pfam" id="PF00571">
    <property type="entry name" value="CBS"/>
    <property type="match status" value="2"/>
</dbReference>
<evidence type="ECO:0000313" key="9">
    <source>
        <dbReference type="EMBL" id="KAK9839852.1"/>
    </source>
</evidence>
<dbReference type="PANTHER" id="PTHR47476">
    <property type="match status" value="1"/>
</dbReference>
<comment type="caution">
    <text evidence="9">The sequence shown here is derived from an EMBL/GenBank/DDBJ whole genome shotgun (WGS) entry which is preliminary data.</text>
</comment>